<dbReference type="Proteomes" id="UP000003586">
    <property type="component" value="Chromosome"/>
</dbReference>
<evidence type="ECO:0000313" key="1">
    <source>
        <dbReference type="EMBL" id="AHF17603.1"/>
    </source>
</evidence>
<evidence type="ECO:0000313" key="2">
    <source>
        <dbReference type="Proteomes" id="UP000003586"/>
    </source>
</evidence>
<protein>
    <submittedName>
        <fullName evidence="1">Uncharacterized protein</fullName>
    </submittedName>
</protein>
<reference evidence="1 2" key="1">
    <citation type="submission" date="2013-12" db="EMBL/GenBank/DDBJ databases">
        <authorList>
            <consortium name="DOE Joint Genome Institute"/>
            <person name="Eisen J."/>
            <person name="Huntemann M."/>
            <person name="Han J."/>
            <person name="Chen A."/>
            <person name="Kyrpides N."/>
            <person name="Mavromatis K."/>
            <person name="Markowitz V."/>
            <person name="Palaniappan K."/>
            <person name="Ivanova N."/>
            <person name="Schaumberg A."/>
            <person name="Pati A."/>
            <person name="Liolios K."/>
            <person name="Nordberg H.P."/>
            <person name="Cantor M.N."/>
            <person name="Hua S.X."/>
            <person name="Woyke T."/>
        </authorList>
    </citation>
    <scope>NUCLEOTIDE SEQUENCE [LARGE SCALE GENOMIC DNA]</scope>
    <source>
        <strain evidence="2">DSM 19437</strain>
    </source>
</reference>
<dbReference type="STRING" id="929713.NIASO_10830"/>
<keyword evidence="2" id="KW-1185">Reference proteome</keyword>
<accession>W0F702</accession>
<name>W0F702_9BACT</name>
<gene>
    <name evidence="1" type="ORF">NIASO_10830</name>
</gene>
<proteinExistence type="predicted"/>
<sequence>MFRWSEQIKMQRSYSLIDFQIYLRKRSALICGKHYSNERLNKRNSIFL</sequence>
<dbReference type="EMBL" id="CP007035">
    <property type="protein sequence ID" value="AHF17603.1"/>
    <property type="molecule type" value="Genomic_DNA"/>
</dbReference>
<organism evidence="1 2">
    <name type="scientific">Niabella soli DSM 19437</name>
    <dbReference type="NCBI Taxonomy" id="929713"/>
    <lineage>
        <taxon>Bacteria</taxon>
        <taxon>Pseudomonadati</taxon>
        <taxon>Bacteroidota</taxon>
        <taxon>Chitinophagia</taxon>
        <taxon>Chitinophagales</taxon>
        <taxon>Chitinophagaceae</taxon>
        <taxon>Niabella</taxon>
    </lineage>
</organism>
<dbReference type="AlphaFoldDB" id="W0F702"/>
<dbReference type="HOGENOM" id="CLU_3155370_0_0_10"/>
<dbReference type="KEGG" id="nso:NIASO_10830"/>